<dbReference type="InterPro" id="IPR050230">
    <property type="entry name" value="CALM/Myosin/TropC-like"/>
</dbReference>
<dbReference type="GO" id="GO:0016460">
    <property type="term" value="C:myosin II complex"/>
    <property type="evidence" value="ECO:0007669"/>
    <property type="project" value="TreeGrafter"/>
</dbReference>
<dbReference type="PANTHER" id="PTHR23048">
    <property type="entry name" value="MYOSIN LIGHT CHAIN 1, 3"/>
    <property type="match status" value="1"/>
</dbReference>
<feature type="compositionally biased region" description="Acidic residues" evidence="2">
    <location>
        <begin position="20"/>
        <end position="33"/>
    </location>
</feature>
<evidence type="ECO:0000313" key="3">
    <source>
        <dbReference type="EMBL" id="CAH1712779.1"/>
    </source>
</evidence>
<dbReference type="Gene3D" id="1.10.238.10">
    <property type="entry name" value="EF-hand"/>
    <property type="match status" value="1"/>
</dbReference>
<keyword evidence="1" id="KW-0677">Repeat</keyword>
<sequence length="207" mass="23155">MSELEQQQPTATEQLRDGDDKDDDDDDDDDDDREERPEAGMSTDDVDEGPAGPPLPEELLDEARAAFAMFSGDGGRMNVRHLYMALRALGVDATDEDVIAVVDEYDPKGRGYITRNQWTASMARRWAEDGARRRRFRAMLAAGDPTYTGQVTVDHVRAVLNEFDPAAVTAVDVDEMVNTMDFAGMGMIDYDDFMDTMVRPAPLDRYM</sequence>
<feature type="region of interest" description="Disordered" evidence="2">
    <location>
        <begin position="1"/>
        <end position="57"/>
    </location>
</feature>
<dbReference type="AlphaFoldDB" id="A0A9P0NFK4"/>
<dbReference type="FunFam" id="1.10.238.10:FF:000178">
    <property type="entry name" value="Calmodulin-2 A"/>
    <property type="match status" value="1"/>
</dbReference>
<dbReference type="Proteomes" id="UP001154329">
    <property type="component" value="Chromosome 1"/>
</dbReference>
<evidence type="ECO:0000256" key="1">
    <source>
        <dbReference type="ARBA" id="ARBA00022737"/>
    </source>
</evidence>
<organism evidence="3 4">
    <name type="scientific">Aphis gossypii</name>
    <name type="common">Cotton aphid</name>
    <dbReference type="NCBI Taxonomy" id="80765"/>
    <lineage>
        <taxon>Eukaryota</taxon>
        <taxon>Metazoa</taxon>
        <taxon>Ecdysozoa</taxon>
        <taxon>Arthropoda</taxon>
        <taxon>Hexapoda</taxon>
        <taxon>Insecta</taxon>
        <taxon>Pterygota</taxon>
        <taxon>Neoptera</taxon>
        <taxon>Paraneoptera</taxon>
        <taxon>Hemiptera</taxon>
        <taxon>Sternorrhyncha</taxon>
        <taxon>Aphidomorpha</taxon>
        <taxon>Aphidoidea</taxon>
        <taxon>Aphididae</taxon>
        <taxon>Aphidini</taxon>
        <taxon>Aphis</taxon>
        <taxon>Aphis</taxon>
    </lineage>
</organism>
<evidence type="ECO:0000313" key="4">
    <source>
        <dbReference type="Proteomes" id="UP001154329"/>
    </source>
</evidence>
<name>A0A9P0NFK4_APHGO</name>
<feature type="compositionally biased region" description="Polar residues" evidence="2">
    <location>
        <begin position="1"/>
        <end position="13"/>
    </location>
</feature>
<gene>
    <name evidence="3" type="ORF">APHIGO_LOCUS2140</name>
</gene>
<dbReference type="PANTHER" id="PTHR23048:SF51">
    <property type="entry name" value="EF-HAND DOMAIN-CONTAINING PROTEIN"/>
    <property type="match status" value="1"/>
</dbReference>
<dbReference type="InterPro" id="IPR011992">
    <property type="entry name" value="EF-hand-dom_pair"/>
</dbReference>
<reference evidence="3" key="2">
    <citation type="submission" date="2022-10" db="EMBL/GenBank/DDBJ databases">
        <authorList>
            <consortium name="ENA_rothamsted_submissions"/>
            <consortium name="culmorum"/>
            <person name="King R."/>
        </authorList>
    </citation>
    <scope>NUCLEOTIDE SEQUENCE</scope>
</reference>
<dbReference type="SUPFAM" id="SSF47473">
    <property type="entry name" value="EF-hand"/>
    <property type="match status" value="1"/>
</dbReference>
<protein>
    <submittedName>
        <fullName evidence="3">Uncharacterized protein</fullName>
    </submittedName>
</protein>
<proteinExistence type="predicted"/>
<reference evidence="3" key="1">
    <citation type="submission" date="2022-02" db="EMBL/GenBank/DDBJ databases">
        <authorList>
            <person name="King R."/>
        </authorList>
    </citation>
    <scope>NUCLEOTIDE SEQUENCE</scope>
</reference>
<dbReference type="EMBL" id="OU899034">
    <property type="protein sequence ID" value="CAH1712779.1"/>
    <property type="molecule type" value="Genomic_DNA"/>
</dbReference>
<evidence type="ECO:0000256" key="2">
    <source>
        <dbReference type="SAM" id="MobiDB-lite"/>
    </source>
</evidence>
<keyword evidence="4" id="KW-1185">Reference proteome</keyword>
<accession>A0A9P0NFK4</accession>